<protein>
    <submittedName>
        <fullName evidence="2">Bifunctional epoxide hydrolase</fullName>
    </submittedName>
</protein>
<dbReference type="RefSeq" id="XP_031001849.1">
    <property type="nucleotide sequence ID" value="XM_031153101.1"/>
</dbReference>
<evidence type="ECO:0000313" key="3">
    <source>
        <dbReference type="Proteomes" id="UP000431533"/>
    </source>
</evidence>
<proteinExistence type="predicted"/>
<dbReference type="Gene3D" id="3.40.50.1820">
    <property type="entry name" value="alpha/beta hydrolase"/>
    <property type="match status" value="1"/>
</dbReference>
<dbReference type="InterPro" id="IPR000073">
    <property type="entry name" value="AB_hydrolase_1"/>
</dbReference>
<dbReference type="OrthoDB" id="284184at2759"/>
<gene>
    <name evidence="2" type="primary">EPHX2_1</name>
    <name evidence="2" type="ORF">LHYA1_G008181</name>
</gene>
<dbReference type="InterPro" id="IPR050266">
    <property type="entry name" value="AB_hydrolase_sf"/>
</dbReference>
<reference evidence="2 3" key="1">
    <citation type="submission" date="2018-05" db="EMBL/GenBank/DDBJ databases">
        <title>Genome sequencing and assembly of the regulated plant pathogen Lachnellula willkommii and related sister species for the development of diagnostic species identification markers.</title>
        <authorList>
            <person name="Giroux E."/>
            <person name="Bilodeau G."/>
        </authorList>
    </citation>
    <scope>NUCLEOTIDE SEQUENCE [LARGE SCALE GENOMIC DNA]</scope>
    <source>
        <strain evidence="2 3">CBS 185.66</strain>
    </source>
</reference>
<keyword evidence="3" id="KW-1185">Reference proteome</keyword>
<dbReference type="Proteomes" id="UP000431533">
    <property type="component" value="Unassembled WGS sequence"/>
</dbReference>
<comment type="caution">
    <text evidence="2">The sequence shown here is derived from an EMBL/GenBank/DDBJ whole genome shotgun (WGS) entry which is preliminary data.</text>
</comment>
<feature type="domain" description="AB hydrolase-1" evidence="1">
    <location>
        <begin position="30"/>
        <end position="320"/>
    </location>
</feature>
<dbReference type="GeneID" id="41988379"/>
<dbReference type="SUPFAM" id="SSF53474">
    <property type="entry name" value="alpha/beta-Hydrolases"/>
    <property type="match status" value="1"/>
</dbReference>
<organism evidence="2 3">
    <name type="scientific">Lachnellula hyalina</name>
    <dbReference type="NCBI Taxonomy" id="1316788"/>
    <lineage>
        <taxon>Eukaryota</taxon>
        <taxon>Fungi</taxon>
        <taxon>Dikarya</taxon>
        <taxon>Ascomycota</taxon>
        <taxon>Pezizomycotina</taxon>
        <taxon>Leotiomycetes</taxon>
        <taxon>Helotiales</taxon>
        <taxon>Lachnaceae</taxon>
        <taxon>Lachnellula</taxon>
    </lineage>
</organism>
<keyword evidence="2" id="KW-0378">Hydrolase</keyword>
<dbReference type="AlphaFoldDB" id="A0A8H8QVV9"/>
<name>A0A8H8QVV9_9HELO</name>
<dbReference type="PANTHER" id="PTHR43798">
    <property type="entry name" value="MONOACYLGLYCEROL LIPASE"/>
    <property type="match status" value="1"/>
</dbReference>
<evidence type="ECO:0000313" key="2">
    <source>
        <dbReference type="EMBL" id="TVY23061.1"/>
    </source>
</evidence>
<dbReference type="InterPro" id="IPR000639">
    <property type="entry name" value="Epox_hydrolase-like"/>
</dbReference>
<dbReference type="GO" id="GO:0016020">
    <property type="term" value="C:membrane"/>
    <property type="evidence" value="ECO:0007669"/>
    <property type="project" value="TreeGrafter"/>
</dbReference>
<dbReference type="GO" id="GO:0046464">
    <property type="term" value="P:acylglycerol catabolic process"/>
    <property type="evidence" value="ECO:0007669"/>
    <property type="project" value="TreeGrafter"/>
</dbReference>
<dbReference type="PRINTS" id="PR00412">
    <property type="entry name" value="EPOXHYDRLASE"/>
</dbReference>
<dbReference type="InterPro" id="IPR029058">
    <property type="entry name" value="AB_hydrolase_fold"/>
</dbReference>
<dbReference type="GO" id="GO:0047372">
    <property type="term" value="F:monoacylglycerol lipase activity"/>
    <property type="evidence" value="ECO:0007669"/>
    <property type="project" value="TreeGrafter"/>
</dbReference>
<dbReference type="PANTHER" id="PTHR43798:SF33">
    <property type="entry name" value="HYDROLASE, PUTATIVE (AFU_ORTHOLOGUE AFUA_2G14860)-RELATED"/>
    <property type="match status" value="1"/>
</dbReference>
<sequence>MSPKPPNKTLTLPSRTTYAYHFHPSSNNKPTLLFLHGFPSTSHDWRHQISHFSSKGYGILAPDLLGYGLSSKPLEVENYLGSVMSEDIIAILTHEVLTSGDVVGVAHDWGTYLLSQLAFRYPSYFTKFVFISVPYQPPGRDMNLSSVNAATKQAIGYEQLGYWLFFTSPEAGEKIGKRWESFFSILYPEDSGKWATDLAGIGDLERFIGADRRAKVGEWIGDVQEEAGRHHEMFGDDYSAPLRWYHRAIMGLGKEEERELLKRGEIKGKIGKKTLMITGTKDRVCDAGKARMAMGASIESPKENFEVLDLEAGHWVMLEKRDEMNRALERFLESGARGEGGAESKI</sequence>
<dbReference type="Pfam" id="PF00561">
    <property type="entry name" value="Abhydrolase_1"/>
    <property type="match status" value="1"/>
</dbReference>
<accession>A0A8H8QVV9</accession>
<dbReference type="EMBL" id="QGMH01000206">
    <property type="protein sequence ID" value="TVY23061.1"/>
    <property type="molecule type" value="Genomic_DNA"/>
</dbReference>
<evidence type="ECO:0000259" key="1">
    <source>
        <dbReference type="Pfam" id="PF00561"/>
    </source>
</evidence>